<feature type="domain" description="HTH marR-type" evidence="1">
    <location>
        <begin position="1"/>
        <end position="138"/>
    </location>
</feature>
<evidence type="ECO:0000313" key="2">
    <source>
        <dbReference type="EMBL" id="MBB5065492.1"/>
    </source>
</evidence>
<organism evidence="2 3">
    <name type="scientific">Granulicella mallensis</name>
    <dbReference type="NCBI Taxonomy" id="940614"/>
    <lineage>
        <taxon>Bacteria</taxon>
        <taxon>Pseudomonadati</taxon>
        <taxon>Acidobacteriota</taxon>
        <taxon>Terriglobia</taxon>
        <taxon>Terriglobales</taxon>
        <taxon>Acidobacteriaceae</taxon>
        <taxon>Granulicella</taxon>
    </lineage>
</organism>
<dbReference type="SUPFAM" id="SSF46785">
    <property type="entry name" value="Winged helix' DNA-binding domain"/>
    <property type="match status" value="1"/>
</dbReference>
<comment type="caution">
    <text evidence="2">The sequence shown here is derived from an EMBL/GenBank/DDBJ whole genome shotgun (WGS) entry which is preliminary data.</text>
</comment>
<dbReference type="PANTHER" id="PTHR39515:SF2">
    <property type="entry name" value="HTH-TYPE TRANSCRIPTIONAL REGULATOR RV0880"/>
    <property type="match status" value="1"/>
</dbReference>
<dbReference type="Gene3D" id="1.10.10.10">
    <property type="entry name" value="Winged helix-like DNA-binding domain superfamily/Winged helix DNA-binding domain"/>
    <property type="match status" value="1"/>
</dbReference>
<sequence>MSRKTFDLEITDFTHSIGLLVRRARVASSSQELSWTETSVLKRLAKEGPATTADLARMQGMRPQSMRTIVATLEKLGMIVRKPHATDGRQVNIALTAKGTALQKSAGDAKRTWLAKAFAQLDAQERETLFEAGRLIKRLAESDPQ</sequence>
<dbReference type="GO" id="GO:0003700">
    <property type="term" value="F:DNA-binding transcription factor activity"/>
    <property type="evidence" value="ECO:0007669"/>
    <property type="project" value="InterPro"/>
</dbReference>
<protein>
    <submittedName>
        <fullName evidence="2">DNA-binding MarR family transcriptional regulator</fullName>
    </submittedName>
</protein>
<dbReference type="RefSeq" id="WP_184258228.1">
    <property type="nucleotide sequence ID" value="NZ_JACHIO010000017.1"/>
</dbReference>
<dbReference type="EMBL" id="JACHIO010000017">
    <property type="protein sequence ID" value="MBB5065492.1"/>
    <property type="molecule type" value="Genomic_DNA"/>
</dbReference>
<dbReference type="InterPro" id="IPR000835">
    <property type="entry name" value="HTH_MarR-typ"/>
</dbReference>
<dbReference type="GO" id="GO:0003677">
    <property type="term" value="F:DNA binding"/>
    <property type="evidence" value="ECO:0007669"/>
    <property type="project" value="UniProtKB-KW"/>
</dbReference>
<dbReference type="Pfam" id="PF01047">
    <property type="entry name" value="MarR"/>
    <property type="match status" value="1"/>
</dbReference>
<dbReference type="SMART" id="SM00347">
    <property type="entry name" value="HTH_MARR"/>
    <property type="match status" value="1"/>
</dbReference>
<accession>A0A7W8EB57</accession>
<dbReference type="AlphaFoldDB" id="A0A7W8EB57"/>
<dbReference type="InterPro" id="IPR052526">
    <property type="entry name" value="HTH-type_Bedaq_tolerance"/>
</dbReference>
<dbReference type="InterPro" id="IPR036390">
    <property type="entry name" value="WH_DNA-bd_sf"/>
</dbReference>
<dbReference type="PROSITE" id="PS50995">
    <property type="entry name" value="HTH_MARR_2"/>
    <property type="match status" value="1"/>
</dbReference>
<name>A0A7W8EB57_9BACT</name>
<dbReference type="PANTHER" id="PTHR39515">
    <property type="entry name" value="CONSERVED PROTEIN"/>
    <property type="match status" value="1"/>
</dbReference>
<evidence type="ECO:0000313" key="3">
    <source>
        <dbReference type="Proteomes" id="UP000584867"/>
    </source>
</evidence>
<proteinExistence type="predicted"/>
<dbReference type="Proteomes" id="UP000584867">
    <property type="component" value="Unassembled WGS sequence"/>
</dbReference>
<reference evidence="2 3" key="1">
    <citation type="submission" date="2020-08" db="EMBL/GenBank/DDBJ databases">
        <title>Genomic Encyclopedia of Type Strains, Phase IV (KMG-V): Genome sequencing to study the core and pangenomes of soil and plant-associated prokaryotes.</title>
        <authorList>
            <person name="Whitman W."/>
        </authorList>
    </citation>
    <scope>NUCLEOTIDE SEQUENCE [LARGE SCALE GENOMIC DNA]</scope>
    <source>
        <strain evidence="2 3">X5P3</strain>
    </source>
</reference>
<gene>
    <name evidence="2" type="ORF">HDF15_003860</name>
</gene>
<evidence type="ECO:0000259" key="1">
    <source>
        <dbReference type="PROSITE" id="PS50995"/>
    </source>
</evidence>
<dbReference type="InterPro" id="IPR036388">
    <property type="entry name" value="WH-like_DNA-bd_sf"/>
</dbReference>
<keyword evidence="2" id="KW-0238">DNA-binding</keyword>